<feature type="domain" description="Plasmid pRiA4b Orf3-like" evidence="1">
    <location>
        <begin position="2"/>
        <end position="137"/>
    </location>
</feature>
<dbReference type="Pfam" id="PF22007">
    <property type="entry name" value="DUF6930"/>
    <property type="match status" value="1"/>
</dbReference>
<reference evidence="4 5" key="1">
    <citation type="submission" date="2015-01" db="EMBL/GenBank/DDBJ databases">
        <title>Genome sequence of Jeotgalibacillus alimentarius.</title>
        <authorList>
            <person name="Goh K.M."/>
            <person name="Chan K.-G."/>
            <person name="Yaakop A.S."/>
            <person name="Ee R."/>
            <person name="Gan H.M."/>
            <person name="Chan C.S."/>
        </authorList>
    </citation>
    <scope>NUCLEOTIDE SEQUENCE [LARGE SCALE GENOMIC DNA]</scope>
    <source>
        <strain evidence="4 5">YKJ-13</strain>
    </source>
</reference>
<accession>A0A0C2VQE7</accession>
<evidence type="ECO:0000313" key="4">
    <source>
        <dbReference type="EMBL" id="KIL46656.1"/>
    </source>
</evidence>
<gene>
    <name evidence="4" type="ORF">KP77_27830</name>
</gene>
<dbReference type="EMBL" id="JXRQ01000025">
    <property type="protein sequence ID" value="KIL46656.1"/>
    <property type="molecule type" value="Genomic_DNA"/>
</dbReference>
<dbReference type="PANTHER" id="PTHR41878">
    <property type="entry name" value="LEXA REPRESSOR-RELATED"/>
    <property type="match status" value="1"/>
</dbReference>
<organism evidence="4 5">
    <name type="scientific">Jeotgalibacillus alimentarius</name>
    <dbReference type="NCBI Taxonomy" id="135826"/>
    <lineage>
        <taxon>Bacteria</taxon>
        <taxon>Bacillati</taxon>
        <taxon>Bacillota</taxon>
        <taxon>Bacilli</taxon>
        <taxon>Bacillales</taxon>
        <taxon>Caryophanaceae</taxon>
        <taxon>Jeotgalibacillus</taxon>
    </lineage>
</organism>
<dbReference type="STRING" id="135826.KP77_27830"/>
<dbReference type="AlphaFoldDB" id="A0A0C2VQE7"/>
<sequence>MILELKVELLHVEQPVWRRLRIDGDMSFFELHEVLQLAFDWEDMHLHKFMVTKSRGKKVHSIIDGDDEFGTGEDEDIETVGFWLSKKGDRAVYIYDFGDDWHHEIIVEKVLRDDADIQVPYCLDAEGLAPEEDSRGALLSGEYEVEQYLSGKAIVLDLNSQFELWEDPDEDFFTDEIEEALDDLDDDDFDDEMDELIDEFFGHMTDHIHTEREFDELYETVKEFYKRAPWEDLDVDQVFYVDYGVAGVFGSVLGSSGVEFGLSVYSGPNGWLAMNELMTGRMKQEHFIYKNSGLGLMFCDREELPVDYYRQLKESRVRFHGRGKWPLLSTYDPGYVPAPLQVESAMVMKDMLKFAIKAADLAKSGKAVPYPFETHEFLCFVPNEKTGVYEDLYGDYDMLEKVEFIEEGGFKVISEEEISRLEKLPKTTTVYDLSLQFSNDPVQEKEGDRPYLPIVGLVKEQPADYFIHHTVLSHMTPEQALMQTLVDLADKLGQLPEKIWLPAEFESAVGEVMKEIGVEVVWV</sequence>
<evidence type="ECO:0000259" key="1">
    <source>
        <dbReference type="Pfam" id="PF07929"/>
    </source>
</evidence>
<name>A0A0C2VQE7_9BACL</name>
<dbReference type="PATRIC" id="fig|135826.4.peg.2767"/>
<evidence type="ECO:0000313" key="5">
    <source>
        <dbReference type="Proteomes" id="UP000031950"/>
    </source>
</evidence>
<dbReference type="InterPro" id="IPR054216">
    <property type="entry name" value="DUF6930"/>
</dbReference>
<dbReference type="OrthoDB" id="9801392at2"/>
<dbReference type="InterPro" id="IPR012912">
    <property type="entry name" value="Plasmid_pRiA4b_Orf3-like"/>
</dbReference>
<dbReference type="PANTHER" id="PTHR41878:SF1">
    <property type="entry name" value="TNPR PROTEIN"/>
    <property type="match status" value="1"/>
</dbReference>
<evidence type="ECO:0000259" key="3">
    <source>
        <dbReference type="Pfam" id="PF23988"/>
    </source>
</evidence>
<dbReference type="InterPro" id="IPR055733">
    <property type="entry name" value="DUF7309"/>
</dbReference>
<dbReference type="Gene3D" id="3.10.290.30">
    <property type="entry name" value="MM3350-like"/>
    <property type="match status" value="1"/>
</dbReference>
<evidence type="ECO:0000259" key="2">
    <source>
        <dbReference type="Pfam" id="PF22007"/>
    </source>
</evidence>
<dbReference type="Pfam" id="PF07929">
    <property type="entry name" value="PRiA4_ORF3"/>
    <property type="match status" value="1"/>
</dbReference>
<evidence type="ECO:0008006" key="6">
    <source>
        <dbReference type="Google" id="ProtNLM"/>
    </source>
</evidence>
<dbReference type="RefSeq" id="WP_052474247.1">
    <property type="nucleotide sequence ID" value="NZ_JXRQ01000025.1"/>
</dbReference>
<dbReference type="Proteomes" id="UP000031950">
    <property type="component" value="Unassembled WGS sequence"/>
</dbReference>
<feature type="domain" description="DUF6930" evidence="2">
    <location>
        <begin position="418"/>
        <end position="521"/>
    </location>
</feature>
<dbReference type="InterPro" id="IPR024047">
    <property type="entry name" value="MM3350-like_sf"/>
</dbReference>
<protein>
    <recommendedName>
        <fullName evidence="6">TnpR protein</fullName>
    </recommendedName>
</protein>
<dbReference type="SUPFAM" id="SSF159941">
    <property type="entry name" value="MM3350-like"/>
    <property type="match status" value="1"/>
</dbReference>
<dbReference type="Pfam" id="PF23988">
    <property type="entry name" value="DUF7309"/>
    <property type="match status" value="1"/>
</dbReference>
<keyword evidence="5" id="KW-1185">Reference proteome</keyword>
<comment type="caution">
    <text evidence="4">The sequence shown here is derived from an EMBL/GenBank/DDBJ whole genome shotgun (WGS) entry which is preliminary data.</text>
</comment>
<feature type="domain" description="DUF7309" evidence="3">
    <location>
        <begin position="216"/>
        <end position="378"/>
    </location>
</feature>
<proteinExistence type="predicted"/>